<dbReference type="Proteomes" id="UP000229901">
    <property type="component" value="Unassembled WGS sequence"/>
</dbReference>
<keyword evidence="5 7" id="KW-0687">Ribonucleoprotein</keyword>
<dbReference type="NCBIfam" id="TIGR03625">
    <property type="entry name" value="L3_bact"/>
    <property type="match status" value="1"/>
</dbReference>
<dbReference type="Pfam" id="PF00297">
    <property type="entry name" value="Ribosomal_L3"/>
    <property type="match status" value="1"/>
</dbReference>
<dbReference type="InterPro" id="IPR009000">
    <property type="entry name" value="Transl_B-barrel_sf"/>
</dbReference>
<dbReference type="PANTHER" id="PTHR11229">
    <property type="entry name" value="50S RIBOSOMAL PROTEIN L3"/>
    <property type="match status" value="1"/>
</dbReference>
<dbReference type="PANTHER" id="PTHR11229:SF16">
    <property type="entry name" value="LARGE RIBOSOMAL SUBUNIT PROTEIN UL3C"/>
    <property type="match status" value="1"/>
</dbReference>
<gene>
    <name evidence="7" type="primary">rplC</name>
    <name evidence="9" type="ORF">COT97_05440</name>
</gene>
<proteinExistence type="inferred from homology"/>
<dbReference type="GO" id="GO:0019843">
    <property type="term" value="F:rRNA binding"/>
    <property type="evidence" value="ECO:0007669"/>
    <property type="project" value="UniProtKB-UniRule"/>
</dbReference>
<evidence type="ECO:0000256" key="8">
    <source>
        <dbReference type="SAM" id="MobiDB-lite"/>
    </source>
</evidence>
<dbReference type="HAMAP" id="MF_01325_B">
    <property type="entry name" value="Ribosomal_uL3_B"/>
    <property type="match status" value="1"/>
</dbReference>
<evidence type="ECO:0000256" key="7">
    <source>
        <dbReference type="HAMAP-Rule" id="MF_01325"/>
    </source>
</evidence>
<dbReference type="GO" id="GO:0003735">
    <property type="term" value="F:structural constituent of ribosome"/>
    <property type="evidence" value="ECO:0007669"/>
    <property type="project" value="UniProtKB-UniRule"/>
</dbReference>
<dbReference type="EMBL" id="PFAP01000045">
    <property type="protein sequence ID" value="PIR93687.1"/>
    <property type="molecule type" value="Genomic_DNA"/>
</dbReference>
<keyword evidence="3 7" id="KW-0694">RNA-binding</keyword>
<feature type="compositionally biased region" description="Low complexity" evidence="8">
    <location>
        <begin position="227"/>
        <end position="240"/>
    </location>
</feature>
<evidence type="ECO:0000256" key="2">
    <source>
        <dbReference type="ARBA" id="ARBA00022730"/>
    </source>
</evidence>
<dbReference type="InterPro" id="IPR000597">
    <property type="entry name" value="Ribosomal_uL3"/>
</dbReference>
<comment type="caution">
    <text evidence="9">The sequence shown here is derived from an EMBL/GenBank/DDBJ whole genome shotgun (WGS) entry which is preliminary data.</text>
</comment>
<dbReference type="Gene3D" id="2.40.30.10">
    <property type="entry name" value="Translation factors"/>
    <property type="match status" value="1"/>
</dbReference>
<keyword evidence="2 7" id="KW-0699">rRNA-binding</keyword>
<sequence length="280" mass="30346">MKFILGQKIEMTQVFAPDGAMIPVTTVKAGPSLVIQKKTVAVDGYDALVVAYLETKNVTKPLLKMFKKVSPKTYRFIREFRFPIGDDTFNKVTVGDFLYAENFTNEDAVSVIGVSKGKGFQGVVKRHGFSGGPASHGHKDQLRMPGSVGATGPAHVFKGTKMGGHMGDQQVTVTGLKVMDVDVEAGILYIKGAIPGPRNGLLQMVADGELEVIKKDVAKPIVESKVEVSAAAAKSETSEAPIEDKPVEEKKPEIKKEQPAETPVKKTEDPKQSHKEEEKK</sequence>
<dbReference type="Gene3D" id="3.30.160.810">
    <property type="match status" value="1"/>
</dbReference>
<protein>
    <recommendedName>
        <fullName evidence="6 7">Large ribosomal subunit protein uL3</fullName>
    </recommendedName>
</protein>
<evidence type="ECO:0000256" key="4">
    <source>
        <dbReference type="ARBA" id="ARBA00022980"/>
    </source>
</evidence>
<reference evidence="10" key="1">
    <citation type="submission" date="2017-09" db="EMBL/GenBank/DDBJ databases">
        <title>Depth-based differentiation of microbial function through sediment-hosted aquifers and enrichment of novel symbionts in the deep terrestrial subsurface.</title>
        <authorList>
            <person name="Probst A.J."/>
            <person name="Ladd B."/>
            <person name="Jarett J.K."/>
            <person name="Geller-Mcgrath D.E."/>
            <person name="Sieber C.M.K."/>
            <person name="Emerson J.B."/>
            <person name="Anantharaman K."/>
            <person name="Thomas B.C."/>
            <person name="Malmstrom R."/>
            <person name="Stieglmeier M."/>
            <person name="Klingl A."/>
            <person name="Woyke T."/>
            <person name="Ryan C.M."/>
            <person name="Banfield J.F."/>
        </authorList>
    </citation>
    <scope>NUCLEOTIDE SEQUENCE [LARGE SCALE GENOMIC DNA]</scope>
</reference>
<dbReference type="SUPFAM" id="SSF50447">
    <property type="entry name" value="Translation proteins"/>
    <property type="match status" value="1"/>
</dbReference>
<evidence type="ECO:0000313" key="9">
    <source>
        <dbReference type="EMBL" id="PIR93687.1"/>
    </source>
</evidence>
<name>A0A2H0V3L6_9BACT</name>
<comment type="subunit">
    <text evidence="7">Part of the 50S ribosomal subunit. Forms a cluster with proteins L14 and L19.</text>
</comment>
<evidence type="ECO:0000256" key="6">
    <source>
        <dbReference type="ARBA" id="ARBA00035243"/>
    </source>
</evidence>
<feature type="region of interest" description="Disordered" evidence="8">
    <location>
        <begin position="227"/>
        <end position="280"/>
    </location>
</feature>
<dbReference type="InterPro" id="IPR019927">
    <property type="entry name" value="Ribosomal_uL3_bac/org-type"/>
</dbReference>
<keyword evidence="4 7" id="KW-0689">Ribosomal protein</keyword>
<evidence type="ECO:0000313" key="10">
    <source>
        <dbReference type="Proteomes" id="UP000229901"/>
    </source>
</evidence>
<feature type="compositionally biased region" description="Basic and acidic residues" evidence="8">
    <location>
        <begin position="242"/>
        <end position="280"/>
    </location>
</feature>
<dbReference type="FunFam" id="2.40.30.10:FF:000004">
    <property type="entry name" value="50S ribosomal protein L3"/>
    <property type="match status" value="1"/>
</dbReference>
<dbReference type="GO" id="GO:0022625">
    <property type="term" value="C:cytosolic large ribosomal subunit"/>
    <property type="evidence" value="ECO:0007669"/>
    <property type="project" value="TreeGrafter"/>
</dbReference>
<accession>A0A2H0V3L6</accession>
<organism evidence="9 10">
    <name type="scientific">Candidatus Falkowbacteria bacterium CG10_big_fil_rev_8_21_14_0_10_39_11</name>
    <dbReference type="NCBI Taxonomy" id="1974565"/>
    <lineage>
        <taxon>Bacteria</taxon>
        <taxon>Candidatus Falkowiibacteriota</taxon>
    </lineage>
</organism>
<comment type="similarity">
    <text evidence="1 7">Belongs to the universal ribosomal protein uL3 family.</text>
</comment>
<evidence type="ECO:0000256" key="3">
    <source>
        <dbReference type="ARBA" id="ARBA00022884"/>
    </source>
</evidence>
<comment type="function">
    <text evidence="7">One of the primary rRNA binding proteins, it binds directly near the 3'-end of the 23S rRNA, where it nucleates assembly of the 50S subunit.</text>
</comment>
<evidence type="ECO:0000256" key="1">
    <source>
        <dbReference type="ARBA" id="ARBA00006540"/>
    </source>
</evidence>
<dbReference type="GO" id="GO:0006412">
    <property type="term" value="P:translation"/>
    <property type="evidence" value="ECO:0007669"/>
    <property type="project" value="UniProtKB-UniRule"/>
</dbReference>
<evidence type="ECO:0000256" key="5">
    <source>
        <dbReference type="ARBA" id="ARBA00023274"/>
    </source>
</evidence>
<dbReference type="AlphaFoldDB" id="A0A2H0V3L6"/>